<reference evidence="2 3" key="1">
    <citation type="submission" date="2014-04" db="EMBL/GenBank/DDBJ databases">
        <authorList>
            <consortium name="DOE Joint Genome Institute"/>
            <person name="Kuo A."/>
            <person name="Girlanda M."/>
            <person name="Perotto S."/>
            <person name="Kohler A."/>
            <person name="Nagy L.G."/>
            <person name="Floudas D."/>
            <person name="Copeland A."/>
            <person name="Barry K.W."/>
            <person name="Cichocki N."/>
            <person name="Veneault-Fourrey C."/>
            <person name="LaButti K."/>
            <person name="Lindquist E.A."/>
            <person name="Lipzen A."/>
            <person name="Lundell T."/>
            <person name="Morin E."/>
            <person name="Murat C."/>
            <person name="Sun H."/>
            <person name="Tunlid A."/>
            <person name="Henrissat B."/>
            <person name="Grigoriev I.V."/>
            <person name="Hibbett D.S."/>
            <person name="Martin F."/>
            <person name="Nordberg H.P."/>
            <person name="Cantor M.N."/>
            <person name="Hua S.X."/>
        </authorList>
    </citation>
    <scope>NUCLEOTIDE SEQUENCE [LARGE SCALE GENOMIC DNA]</scope>
    <source>
        <strain evidence="2 3">MUT 4182</strain>
    </source>
</reference>
<reference evidence="3" key="2">
    <citation type="submission" date="2015-01" db="EMBL/GenBank/DDBJ databases">
        <title>Evolutionary Origins and Diversification of the Mycorrhizal Mutualists.</title>
        <authorList>
            <consortium name="DOE Joint Genome Institute"/>
            <consortium name="Mycorrhizal Genomics Consortium"/>
            <person name="Kohler A."/>
            <person name="Kuo A."/>
            <person name="Nagy L.G."/>
            <person name="Floudas D."/>
            <person name="Copeland A."/>
            <person name="Barry K.W."/>
            <person name="Cichocki N."/>
            <person name="Veneault-Fourrey C."/>
            <person name="LaButti K."/>
            <person name="Lindquist E.A."/>
            <person name="Lipzen A."/>
            <person name="Lundell T."/>
            <person name="Morin E."/>
            <person name="Murat C."/>
            <person name="Riley R."/>
            <person name="Ohm R."/>
            <person name="Sun H."/>
            <person name="Tunlid A."/>
            <person name="Henrissat B."/>
            <person name="Grigoriev I.V."/>
            <person name="Hibbett D.S."/>
            <person name="Martin F."/>
        </authorList>
    </citation>
    <scope>NUCLEOTIDE SEQUENCE [LARGE SCALE GENOMIC DNA]</scope>
    <source>
        <strain evidence="3">MUT 4182</strain>
    </source>
</reference>
<feature type="domain" description="Acyl-CoA thioesterase-like N-terminal HotDog" evidence="1">
    <location>
        <begin position="28"/>
        <end position="112"/>
    </location>
</feature>
<name>A0A0C3QUW8_9AGAM</name>
<dbReference type="EMBL" id="KN822949">
    <property type="protein sequence ID" value="KIO33261.1"/>
    <property type="molecule type" value="Genomic_DNA"/>
</dbReference>
<organism evidence="2 3">
    <name type="scientific">Tulasnella calospora MUT 4182</name>
    <dbReference type="NCBI Taxonomy" id="1051891"/>
    <lineage>
        <taxon>Eukaryota</taxon>
        <taxon>Fungi</taxon>
        <taxon>Dikarya</taxon>
        <taxon>Basidiomycota</taxon>
        <taxon>Agaricomycotina</taxon>
        <taxon>Agaricomycetes</taxon>
        <taxon>Cantharellales</taxon>
        <taxon>Tulasnellaceae</taxon>
        <taxon>Tulasnella</taxon>
    </lineage>
</organism>
<keyword evidence="3" id="KW-1185">Reference proteome</keyword>
<evidence type="ECO:0000313" key="2">
    <source>
        <dbReference type="EMBL" id="KIO33261.1"/>
    </source>
</evidence>
<dbReference type="InterPro" id="IPR049449">
    <property type="entry name" value="TesB_ACOT8-like_N"/>
</dbReference>
<dbReference type="InterPro" id="IPR029069">
    <property type="entry name" value="HotDog_dom_sf"/>
</dbReference>
<dbReference type="AlphaFoldDB" id="A0A0C3QUW8"/>
<dbReference type="InterPro" id="IPR042171">
    <property type="entry name" value="Acyl-CoA_hotdog"/>
</dbReference>
<dbReference type="InterPro" id="IPR052389">
    <property type="entry name" value="Sec_Metab_Biosynth-Assoc"/>
</dbReference>
<dbReference type="Gene3D" id="2.40.160.210">
    <property type="entry name" value="Acyl-CoA thioesterase, double hotdog domain"/>
    <property type="match status" value="1"/>
</dbReference>
<dbReference type="SUPFAM" id="SSF54637">
    <property type="entry name" value="Thioesterase/thiol ester dehydrase-isomerase"/>
    <property type="match status" value="1"/>
</dbReference>
<proteinExistence type="predicted"/>
<gene>
    <name evidence="2" type="ORF">M407DRAFT_17820</name>
</gene>
<dbReference type="HOGENOM" id="CLU_071618_0_0_1"/>
<accession>A0A0C3QUW8</accession>
<dbReference type="OrthoDB" id="2532955at2759"/>
<dbReference type="PANTHER" id="PTHR38110">
    <property type="entry name" value="CHROMOSOME 23, WHOLE GENOME SHOTGUN SEQUENCE"/>
    <property type="match status" value="1"/>
</dbReference>
<evidence type="ECO:0000313" key="3">
    <source>
        <dbReference type="Proteomes" id="UP000054248"/>
    </source>
</evidence>
<dbReference type="PANTHER" id="PTHR38110:SF1">
    <property type="entry name" value="THIOESTERASE DOMAIN-CONTAINING PROTEIN"/>
    <property type="match status" value="1"/>
</dbReference>
<evidence type="ECO:0000259" key="1">
    <source>
        <dbReference type="Pfam" id="PF13622"/>
    </source>
</evidence>
<dbReference type="Proteomes" id="UP000054248">
    <property type="component" value="Unassembled WGS sequence"/>
</dbReference>
<protein>
    <recommendedName>
        <fullName evidence="1">Acyl-CoA thioesterase-like N-terminal HotDog domain-containing protein</fullName>
    </recommendedName>
</protein>
<sequence length="326" mass="36377">MAPLSEAIRTEVKETLKDGTQLYECVSDPQWTSGVVTFGGYSIGLVLDAAKRCQASSTHPDVVHLSSQFLRAATPGLMQIKISELKTGSRFTNLAAELYQKNILKATFQLIFGNFDQLSSSTMTGVSIPRTHAPLHPLVVHPAEAKLTPHYGSQNYAMHFSWARDAYFDDKNGRLGTEGRSVDGLLAGAWFRLHESPEVKLSPAYIPFFVDSIESPWDKLTEEHTQGRQFWHPSLSITIGFKCRFPLSSDYASHTLGVFGWKRHLTDGLWSDSTEIWSAPSELGDPAEMDSKWRENMVCVAVASQFAYMASYDINRRYLGGDESKL</sequence>
<dbReference type="STRING" id="1051891.A0A0C3QUW8"/>
<dbReference type="Pfam" id="PF13622">
    <property type="entry name" value="4HBT_3"/>
    <property type="match status" value="1"/>
</dbReference>